<reference evidence="13 14" key="1">
    <citation type="submission" date="2024-01" db="EMBL/GenBank/DDBJ databases">
        <title>Genome assemblies of Stephania.</title>
        <authorList>
            <person name="Yang L."/>
        </authorList>
    </citation>
    <scope>NUCLEOTIDE SEQUENCE [LARGE SCALE GENOMIC DNA]</scope>
    <source>
        <strain evidence="13">QJT</strain>
        <tissue evidence="13">Leaf</tissue>
    </source>
</reference>
<keyword evidence="9 10" id="KW-0472">Membrane</keyword>
<evidence type="ECO:0000259" key="12">
    <source>
        <dbReference type="Pfam" id="PF22776"/>
    </source>
</evidence>
<evidence type="ECO:0000256" key="5">
    <source>
        <dbReference type="ARBA" id="ARBA00022692"/>
    </source>
</evidence>
<evidence type="ECO:0000256" key="4">
    <source>
        <dbReference type="ARBA" id="ARBA00022538"/>
    </source>
</evidence>
<feature type="transmembrane region" description="Helical" evidence="10">
    <location>
        <begin position="556"/>
        <end position="576"/>
    </location>
</feature>
<keyword evidence="5 10" id="KW-0812">Transmembrane</keyword>
<dbReference type="NCBIfam" id="TIGR00794">
    <property type="entry name" value="kup"/>
    <property type="match status" value="1"/>
</dbReference>
<keyword evidence="8 10" id="KW-0406">Ion transport</keyword>
<evidence type="ECO:0000256" key="10">
    <source>
        <dbReference type="RuleBase" id="RU321113"/>
    </source>
</evidence>
<comment type="caution">
    <text evidence="13">The sequence shown here is derived from an EMBL/GenBank/DDBJ whole genome shotgun (WGS) entry which is preliminary data.</text>
</comment>
<feature type="transmembrane region" description="Helical" evidence="10">
    <location>
        <begin position="299"/>
        <end position="321"/>
    </location>
</feature>
<name>A0AAP0PD10_9MAGN</name>
<feature type="transmembrane region" description="Helical" evidence="10">
    <location>
        <begin position="378"/>
        <end position="398"/>
    </location>
</feature>
<comment type="similarity">
    <text evidence="2 10">Belongs to the HAK/KUP transporter (TC 2.A.72.3) family.</text>
</comment>
<gene>
    <name evidence="13" type="ORF">Sjap_009128</name>
</gene>
<keyword evidence="4 10" id="KW-0633">Potassium transport</keyword>
<evidence type="ECO:0000256" key="7">
    <source>
        <dbReference type="ARBA" id="ARBA00022989"/>
    </source>
</evidence>
<comment type="caution">
    <text evidence="10">Lacks conserved residue(s) required for the propagation of feature annotation.</text>
</comment>
<feature type="transmembrane region" description="Helical" evidence="10">
    <location>
        <begin position="94"/>
        <end position="115"/>
    </location>
</feature>
<feature type="domain" description="K+ potassium transporter C-terminal" evidence="12">
    <location>
        <begin position="607"/>
        <end position="794"/>
    </location>
</feature>
<feature type="transmembrane region" description="Helical" evidence="10">
    <location>
        <begin position="418"/>
        <end position="445"/>
    </location>
</feature>
<feature type="transmembrane region" description="Helical" evidence="10">
    <location>
        <begin position="266"/>
        <end position="287"/>
    </location>
</feature>
<dbReference type="PANTHER" id="PTHR30540">
    <property type="entry name" value="OSMOTIC STRESS POTASSIUM TRANSPORTER"/>
    <property type="match status" value="1"/>
</dbReference>
<dbReference type="PANTHER" id="PTHR30540:SF109">
    <property type="entry name" value="POTASSIUM TRANSPORTER"/>
    <property type="match status" value="1"/>
</dbReference>
<evidence type="ECO:0000256" key="1">
    <source>
        <dbReference type="ARBA" id="ARBA00004141"/>
    </source>
</evidence>
<feature type="transmembrane region" description="Helical" evidence="10">
    <location>
        <begin position="135"/>
        <end position="154"/>
    </location>
</feature>
<evidence type="ECO:0000256" key="9">
    <source>
        <dbReference type="ARBA" id="ARBA00023136"/>
    </source>
</evidence>
<dbReference type="AlphaFoldDB" id="A0AAP0PD10"/>
<protein>
    <recommendedName>
        <fullName evidence="10">Potassium transporter</fullName>
    </recommendedName>
</protein>
<dbReference type="GO" id="GO:0016020">
    <property type="term" value="C:membrane"/>
    <property type="evidence" value="ECO:0007669"/>
    <property type="project" value="UniProtKB-SubCell"/>
</dbReference>
<feature type="transmembrane region" description="Helical" evidence="10">
    <location>
        <begin position="527"/>
        <end position="550"/>
    </location>
</feature>
<dbReference type="GO" id="GO:0015079">
    <property type="term" value="F:potassium ion transmembrane transporter activity"/>
    <property type="evidence" value="ECO:0007669"/>
    <property type="project" value="UniProtKB-UniRule"/>
</dbReference>
<keyword evidence="6 10" id="KW-0630">Potassium</keyword>
<accession>A0AAP0PD10</accession>
<comment type="function">
    <text evidence="10">Potassium transporter.</text>
</comment>
<keyword evidence="7 10" id="KW-1133">Transmembrane helix</keyword>
<comment type="subcellular location">
    <subcellularLocation>
        <location evidence="1 10">Membrane</location>
        <topology evidence="1 10">Multi-pass membrane protein</topology>
    </subcellularLocation>
</comment>
<feature type="transmembrane region" description="Helical" evidence="10">
    <location>
        <begin position="233"/>
        <end position="260"/>
    </location>
</feature>
<dbReference type="Pfam" id="PF22776">
    <property type="entry name" value="K_trans_C"/>
    <property type="match status" value="1"/>
</dbReference>
<evidence type="ECO:0000313" key="14">
    <source>
        <dbReference type="Proteomes" id="UP001417504"/>
    </source>
</evidence>
<sequence>MEEVIMKSNEDHSNPSSVVLNVVEMIENHDTPVAKPNQTQDEADHEMMMKINNDVEDIKSQSPIQQQNKFVRLDSLDQEAFQLARRPSFTATKAGTIVAVMQLAFQSIGVVYGDIGTSPLYVFSSTFSDRIPTKNNVLGALSLIIYSLTLFPLIKYVLVVLRANDNGDGGTFAMYSLICRYARVSAIPSTQLQGEDEMNLSAYKLNINPNKNLKRAKRIKEAMERSGFAKKCLLVVALLGTCMVIGDGIFTPCISVLSAVDGAKKIHASISSDVLVMISVAILVVLFSVQRFGTDKVGYAFAPAIMVWYLFIGIVGIYNLIRHDLTVLKAFNPMYIFKYFKEDKKQAWISLGGVILCMTGTEAMFADLGHFSVRSIQIAFTGLVYPCLVSTYVGQAAYLSKFPNHVNDAFYKSTPESVYWPMFAAAVLASIIASQAMISATFAIVKQSMSLGCFPRVRVIHTSHKHEGQVYIPEVNYLLMFACVLVTAAFKNTTKIGNAYGIAVVGVMIVTTSLLVLIMLMIWQTNLLLVALFVLVFGSIEMVYFSSVLYKFDKGGYLPLSFAAGLFFVMYVWHYVQIKRYAFEVENKVSTKYLLTLGTDLGITRVPGIGLLYTELTQGIPSIFSHFLSNLPAIHSVLVFVSVKHLAVNKVPTEERFVLRRVGPKDYKMYRCIVRYGYRDRRVGSEEFENLLMEHLRSFIRSENWMEEENIRDKVRERVEEQEAEVEFLEKSRRAGVVYMLGHSEVKASEDSCMVKRFVVNYAYDFMRRNFRQGFVDLQIPNKNLIQVGMNYYI</sequence>
<feature type="transmembrane region" description="Helical" evidence="10">
    <location>
        <begin position="347"/>
        <end position="366"/>
    </location>
</feature>
<dbReference type="Pfam" id="PF02705">
    <property type="entry name" value="K_trans"/>
    <property type="match status" value="1"/>
</dbReference>
<feature type="domain" description="K+ potassium transporter integral membrane" evidence="11">
    <location>
        <begin position="103"/>
        <end position="594"/>
    </location>
</feature>
<proteinExistence type="inferred from homology"/>
<evidence type="ECO:0000256" key="8">
    <source>
        <dbReference type="ARBA" id="ARBA00023065"/>
    </source>
</evidence>
<dbReference type="InterPro" id="IPR053952">
    <property type="entry name" value="K_trans_C"/>
</dbReference>
<evidence type="ECO:0000256" key="2">
    <source>
        <dbReference type="ARBA" id="ARBA00008440"/>
    </source>
</evidence>
<dbReference type="InterPro" id="IPR003855">
    <property type="entry name" value="K+_transporter"/>
</dbReference>
<evidence type="ECO:0000259" key="11">
    <source>
        <dbReference type="Pfam" id="PF02705"/>
    </source>
</evidence>
<dbReference type="InterPro" id="IPR053951">
    <property type="entry name" value="K_trans_N"/>
</dbReference>
<keyword evidence="3" id="KW-0813">Transport</keyword>
<evidence type="ECO:0000256" key="3">
    <source>
        <dbReference type="ARBA" id="ARBA00022448"/>
    </source>
</evidence>
<evidence type="ECO:0000313" key="13">
    <source>
        <dbReference type="EMBL" id="KAK9138534.1"/>
    </source>
</evidence>
<evidence type="ECO:0000256" key="6">
    <source>
        <dbReference type="ARBA" id="ARBA00022958"/>
    </source>
</evidence>
<dbReference type="EMBL" id="JBBNAE010000003">
    <property type="protein sequence ID" value="KAK9138534.1"/>
    <property type="molecule type" value="Genomic_DNA"/>
</dbReference>
<organism evidence="13 14">
    <name type="scientific">Stephania japonica</name>
    <dbReference type="NCBI Taxonomy" id="461633"/>
    <lineage>
        <taxon>Eukaryota</taxon>
        <taxon>Viridiplantae</taxon>
        <taxon>Streptophyta</taxon>
        <taxon>Embryophyta</taxon>
        <taxon>Tracheophyta</taxon>
        <taxon>Spermatophyta</taxon>
        <taxon>Magnoliopsida</taxon>
        <taxon>Ranunculales</taxon>
        <taxon>Menispermaceae</taxon>
        <taxon>Menispermoideae</taxon>
        <taxon>Cissampelideae</taxon>
        <taxon>Stephania</taxon>
    </lineage>
</organism>
<keyword evidence="14" id="KW-1185">Reference proteome</keyword>
<dbReference type="Proteomes" id="UP001417504">
    <property type="component" value="Unassembled WGS sequence"/>
</dbReference>
<feature type="transmembrane region" description="Helical" evidence="10">
    <location>
        <begin position="499"/>
        <end position="520"/>
    </location>
</feature>